<keyword evidence="7" id="KW-1185">Reference proteome</keyword>
<feature type="binding site" evidence="4">
    <location>
        <position position="242"/>
    </location>
    <ligand>
        <name>substrate</name>
    </ligand>
</feature>
<feature type="binding site" evidence="4">
    <location>
        <position position="196"/>
    </location>
    <ligand>
        <name>substrate</name>
    </ligand>
</feature>
<dbReference type="PANTHER" id="PTHR43103">
    <property type="entry name" value="NUCLEOSIDE-DIPHOSPHATE-SUGAR EPIMERASE"/>
    <property type="match status" value="1"/>
</dbReference>
<feature type="binding site" evidence="4">
    <location>
        <position position="197"/>
    </location>
    <ligand>
        <name>NADP(+)</name>
        <dbReference type="ChEBI" id="CHEBI:58349"/>
    </ligand>
</feature>
<comment type="pathway">
    <text evidence="4">Nucleotide-sugar biosynthesis; ADP-L-glycero-beta-D-manno-heptose biosynthesis; ADP-L-glycero-beta-D-manno-heptose from D-glycero-beta-D-manno-heptose 7-phosphate: step 4/4.</text>
</comment>
<feature type="active site" description="Proton acceptor" evidence="4">
    <location>
        <position position="205"/>
    </location>
</feature>
<keyword evidence="1 4" id="KW-0521">NADP</keyword>
<comment type="domain">
    <text evidence="4">Contains a large N-terminal NADP-binding domain, and a smaller C-terminal substrate-binding domain.</text>
</comment>
<gene>
    <name evidence="4" type="primary">hldD</name>
    <name evidence="6" type="ORF">AA12717_3998</name>
</gene>
<keyword evidence="3 4" id="KW-0119">Carbohydrate metabolism</keyword>
<comment type="function">
    <text evidence="4">Catalyzes the interconversion between ADP-D-glycero-beta-D-manno-heptose and ADP-L-glycero-beta-D-manno-heptose via an epimerization at carbon 6 of the heptose.</text>
</comment>
<keyword evidence="2 4" id="KW-0413">Isomerase</keyword>
<dbReference type="SUPFAM" id="SSF51735">
    <property type="entry name" value="NAD(P)-binding Rossmann-fold domains"/>
    <property type="match status" value="1"/>
</dbReference>
<evidence type="ECO:0000313" key="7">
    <source>
        <dbReference type="Proteomes" id="UP001060895"/>
    </source>
</evidence>
<feature type="binding site" evidence="4">
    <location>
        <position position="60"/>
    </location>
    <ligand>
        <name>NADP(+)</name>
        <dbReference type="ChEBI" id="CHEBI:58349"/>
    </ligand>
</feature>
<accession>A0ABQ0PCX6</accession>
<evidence type="ECO:0000256" key="2">
    <source>
        <dbReference type="ARBA" id="ARBA00023235"/>
    </source>
</evidence>
<evidence type="ECO:0000256" key="3">
    <source>
        <dbReference type="ARBA" id="ARBA00023277"/>
    </source>
</evidence>
<feature type="binding site" evidence="4">
    <location>
        <position position="307"/>
    </location>
    <ligand>
        <name>substrate</name>
    </ligand>
</feature>
<comment type="catalytic activity">
    <reaction evidence="4">
        <text>ADP-D-glycero-beta-D-manno-heptose = ADP-L-glycero-beta-D-manno-heptose</text>
        <dbReference type="Rhea" id="RHEA:17577"/>
        <dbReference type="ChEBI" id="CHEBI:59967"/>
        <dbReference type="ChEBI" id="CHEBI:61506"/>
        <dbReference type="EC" id="5.1.3.20"/>
    </reaction>
</comment>
<feature type="binding site" evidence="4">
    <location>
        <begin position="33"/>
        <end position="34"/>
    </location>
    <ligand>
        <name>NADP(+)</name>
        <dbReference type="ChEBI" id="CHEBI:58349"/>
    </ligand>
</feature>
<comment type="similarity">
    <text evidence="4">Belongs to the NAD(P)-dependent epimerase/dehydratase family. HldD subfamily.</text>
</comment>
<dbReference type="Gene3D" id="3.40.50.720">
    <property type="entry name" value="NAD(P)-binding Rossmann-like Domain"/>
    <property type="match status" value="1"/>
</dbReference>
<dbReference type="PANTHER" id="PTHR43103:SF3">
    <property type="entry name" value="ADP-L-GLYCERO-D-MANNO-HEPTOSE-6-EPIMERASE"/>
    <property type="match status" value="1"/>
</dbReference>
<feature type="binding site" evidence="4">
    <location>
        <position position="205"/>
    </location>
    <ligand>
        <name>NADP(+)</name>
        <dbReference type="ChEBI" id="CHEBI:58349"/>
    </ligand>
</feature>
<feature type="binding site" evidence="4">
    <location>
        <position position="207"/>
    </location>
    <ligand>
        <name>substrate</name>
    </ligand>
</feature>
<dbReference type="Gene3D" id="3.90.25.10">
    <property type="entry name" value="UDP-galactose 4-epimerase, domain 1"/>
    <property type="match status" value="1"/>
</dbReference>
<comment type="caution">
    <text evidence="4">Lacks conserved residue(s) required for the propagation of feature annotation.</text>
</comment>
<feature type="binding site" evidence="4">
    <location>
        <position position="168"/>
    </location>
    <ligand>
        <name>NADP(+)</name>
        <dbReference type="ChEBI" id="CHEBI:58349"/>
    </ligand>
</feature>
<dbReference type="InterPro" id="IPR036291">
    <property type="entry name" value="NAD(P)-bd_dom_sf"/>
</dbReference>
<feature type="active site" description="Proton acceptor" evidence="4">
    <location>
        <position position="164"/>
    </location>
</feature>
<dbReference type="InterPro" id="IPR011912">
    <property type="entry name" value="Heptose_epim"/>
</dbReference>
<dbReference type="Pfam" id="PF01370">
    <property type="entry name" value="Epimerase"/>
    <property type="match status" value="1"/>
</dbReference>
<feature type="binding site" evidence="4">
    <location>
        <begin position="228"/>
        <end position="231"/>
    </location>
    <ligand>
        <name>substrate</name>
    </ligand>
</feature>
<dbReference type="NCBIfam" id="TIGR02197">
    <property type="entry name" value="heptose_epim"/>
    <property type="match status" value="1"/>
</dbReference>
<comment type="subunit">
    <text evidence="4">Homopentamer.</text>
</comment>
<reference evidence="6" key="1">
    <citation type="submission" date="2013-04" db="EMBL/GenBank/DDBJ databases">
        <title>The genome sequencing project of 58 acetic acid bacteria.</title>
        <authorList>
            <person name="Okamoto-Kainuma A."/>
            <person name="Ishikawa M."/>
            <person name="Umino S."/>
            <person name="Koizumi Y."/>
            <person name="Shiwa Y."/>
            <person name="Yoshikawa H."/>
            <person name="Matsutani M."/>
            <person name="Matsushita K."/>
        </authorList>
    </citation>
    <scope>NUCLEOTIDE SEQUENCE</scope>
    <source>
        <strain evidence="6">DSM 12717</strain>
    </source>
</reference>
<proteinExistence type="inferred from homology"/>
<evidence type="ECO:0000259" key="5">
    <source>
        <dbReference type="Pfam" id="PF01370"/>
    </source>
</evidence>
<evidence type="ECO:0000313" key="6">
    <source>
        <dbReference type="EMBL" id="GBQ32517.1"/>
    </source>
</evidence>
<protein>
    <recommendedName>
        <fullName evidence="4">ADP-L-glycero-D-manno-heptose-6-epimerase</fullName>
        <ecNumber evidence="4">5.1.3.20</ecNumber>
    </recommendedName>
    <alternativeName>
        <fullName evidence="4">ADP-L-glycero-beta-D-manno-heptose-6-epimerase</fullName>
        <shortName evidence="4">ADP-glyceromanno-heptose 6-epimerase</shortName>
        <shortName evidence="4">ADP-hep 6-epimerase</shortName>
        <shortName evidence="4">AGME</shortName>
    </alternativeName>
</protein>
<organism evidence="6 7">
    <name type="scientific">Gluconacetobacter sacchari DSM 12717</name>
    <dbReference type="NCBI Taxonomy" id="1307940"/>
    <lineage>
        <taxon>Bacteria</taxon>
        <taxon>Pseudomonadati</taxon>
        <taxon>Pseudomonadota</taxon>
        <taxon>Alphaproteobacteria</taxon>
        <taxon>Acetobacterales</taxon>
        <taxon>Acetobacteraceae</taxon>
        <taxon>Gluconacetobacter</taxon>
    </lineage>
</organism>
<comment type="cofactor">
    <cofactor evidence="4">
        <name>NADP(+)</name>
        <dbReference type="ChEBI" id="CHEBI:58349"/>
    </cofactor>
    <text evidence="4">Binds 1 NADP(+) per subunit.</text>
</comment>
<dbReference type="InterPro" id="IPR001509">
    <property type="entry name" value="Epimerase_deHydtase"/>
</dbReference>
<comment type="caution">
    <text evidence="6">The sequence shown here is derived from an EMBL/GenBank/DDBJ whole genome shotgun (WGS) entry which is preliminary data.</text>
</comment>
<evidence type="ECO:0000256" key="1">
    <source>
        <dbReference type="ARBA" id="ARBA00022857"/>
    </source>
</evidence>
<feature type="binding site" evidence="4">
    <location>
        <begin position="94"/>
        <end position="98"/>
    </location>
    <ligand>
        <name>NADP(+)</name>
        <dbReference type="ChEBI" id="CHEBI:58349"/>
    </ligand>
</feature>
<dbReference type="Proteomes" id="UP001060895">
    <property type="component" value="Unassembled WGS sequence"/>
</dbReference>
<dbReference type="HAMAP" id="MF_01601">
    <property type="entry name" value="Heptose_epimerase"/>
    <property type="match status" value="1"/>
</dbReference>
<dbReference type="EC" id="5.1.3.20" evidence="4"/>
<dbReference type="EMBL" id="BAQP01000501">
    <property type="protein sequence ID" value="GBQ32517.1"/>
    <property type="molecule type" value="Genomic_DNA"/>
</dbReference>
<evidence type="ECO:0000256" key="4">
    <source>
        <dbReference type="HAMAP-Rule" id="MF_01601"/>
    </source>
</evidence>
<name>A0ABQ0PCX6_9PROT</name>
<sequence length="349" mass="38227">MRLAAPPGREALRTGGDLDYKRGMIIITGGAGFIGSCLQAALRARGEETVVVDWLGSGDKWRNVARHAPDRLVAPEALDAFLDSRPDVSAVLHMGAISETTARDGDLVWRTNVDLSTRLWHWCAREGARFIYASSAATYGGADRPEQFSDDPAGLEALRPLNLYGWSKHVFDRHVTGWVAGGAPAPAQWAGLKFFNVYGPNEYHKGGMISVVKVKYDEVTRGQPATLFRATVPGMADGAQARDFIWVGDVVNVMLWLLDNPQVSGLFNCGTGVARTYLDLAHAVCDAAGRPRRGAFVDMPEALRGQYQSYTRADMTRLRAAGYTRPFTSLEDGVRRYVHDYLATADAYL</sequence>
<feature type="domain" description="NAD-dependent epimerase/dehydratase" evidence="5">
    <location>
        <begin position="25"/>
        <end position="270"/>
    </location>
</feature>
<feature type="binding site" evidence="4">
    <location>
        <begin position="53"/>
        <end position="54"/>
    </location>
    <ligand>
        <name>NADP(+)</name>
        <dbReference type="ChEBI" id="CHEBI:58349"/>
    </ligand>
</feature>